<organism evidence="2 3">
    <name type="scientific">Ziziphus jujuba</name>
    <name type="common">Chinese jujube</name>
    <name type="synonym">Ziziphus sativa</name>
    <dbReference type="NCBI Taxonomy" id="326968"/>
    <lineage>
        <taxon>Eukaryota</taxon>
        <taxon>Viridiplantae</taxon>
        <taxon>Streptophyta</taxon>
        <taxon>Embryophyta</taxon>
        <taxon>Tracheophyta</taxon>
        <taxon>Spermatophyta</taxon>
        <taxon>Magnoliopsida</taxon>
        <taxon>eudicotyledons</taxon>
        <taxon>Gunneridae</taxon>
        <taxon>Pentapetalae</taxon>
        <taxon>rosids</taxon>
        <taxon>fabids</taxon>
        <taxon>Rosales</taxon>
        <taxon>Rhamnaceae</taxon>
        <taxon>Paliureae</taxon>
        <taxon>Ziziphus</taxon>
    </lineage>
</organism>
<dbReference type="KEGG" id="zju:107417557"/>
<feature type="compositionally biased region" description="Acidic residues" evidence="1">
    <location>
        <begin position="41"/>
        <end position="51"/>
    </location>
</feature>
<feature type="compositionally biased region" description="Basic and acidic residues" evidence="1">
    <location>
        <begin position="594"/>
        <end position="640"/>
    </location>
</feature>
<dbReference type="AlphaFoldDB" id="A0A6P3ZMJ6"/>
<name>A0A6P3ZMJ6_ZIZJJ</name>
<feature type="compositionally biased region" description="Basic and acidic residues" evidence="1">
    <location>
        <begin position="281"/>
        <end position="291"/>
    </location>
</feature>
<reference evidence="2" key="1">
    <citation type="submission" date="2025-05" db="UniProtKB">
        <authorList>
            <consortium name="RefSeq"/>
        </authorList>
    </citation>
    <scope>NUCLEOTIDE SEQUENCE [LARGE SCALE GENOMIC DNA]</scope>
</reference>
<feature type="region of interest" description="Disordered" evidence="1">
    <location>
        <begin position="335"/>
        <end position="356"/>
    </location>
</feature>
<evidence type="ECO:0000313" key="2">
    <source>
        <dbReference type="Proteomes" id="UP001652623"/>
    </source>
</evidence>
<gene>
    <name evidence="3" type="primary">LOC107417557</name>
</gene>
<dbReference type="PANTHER" id="PTHR37261:SF1">
    <property type="entry name" value="40S RIBOSOMAL PROTEIN S27"/>
    <property type="match status" value="1"/>
</dbReference>
<feature type="compositionally biased region" description="Basic and acidic residues" evidence="1">
    <location>
        <begin position="553"/>
        <end position="574"/>
    </location>
</feature>
<dbReference type="GeneID" id="107417557"/>
<dbReference type="InParanoid" id="A0A6P3ZMJ6"/>
<protein>
    <submittedName>
        <fullName evidence="3">Uncharacterized protein LOC107417557</fullName>
    </submittedName>
</protein>
<keyword evidence="2" id="KW-1185">Reference proteome</keyword>
<feature type="compositionally biased region" description="Polar residues" evidence="1">
    <location>
        <begin position="292"/>
        <end position="311"/>
    </location>
</feature>
<feature type="compositionally biased region" description="Basic and acidic residues" evidence="1">
    <location>
        <begin position="144"/>
        <end position="155"/>
    </location>
</feature>
<accession>A0A6P3ZMJ6</accession>
<feature type="compositionally biased region" description="Polar residues" evidence="1">
    <location>
        <begin position="335"/>
        <end position="345"/>
    </location>
</feature>
<dbReference type="RefSeq" id="XP_015881651.3">
    <property type="nucleotide sequence ID" value="XM_016026165.4"/>
</dbReference>
<feature type="region of interest" description="Disordered" evidence="1">
    <location>
        <begin position="39"/>
        <end position="69"/>
    </location>
</feature>
<dbReference type="FunCoup" id="A0A6P3ZMJ6">
    <property type="interactions" value="1134"/>
</dbReference>
<evidence type="ECO:0000256" key="1">
    <source>
        <dbReference type="SAM" id="MobiDB-lite"/>
    </source>
</evidence>
<sequence length="837" mass="92089">MEIKGDNQISDSWSSATSWTIASGNLVNSLTFESSLYPIKDDDDDDDDDNMNDGLNSTAKPSLVLQPSAPDSPPCEITFNFTQKHEVQQVYVRSTARVYEIYYAADFQSGNEYLCTVRCGIATRDEQVLRTTDFEDVLSACPKGSDDNLSKESLRSDSNLNSSEDDWVEVKAPDNSTTGNKENSLPSKFSLPREPITQDFYEATAQMSDVNPCVSITIRLLSLQSKDRVYVDEVYVFADPVDSTDSEKQVGQVENSTGSSFMTMLLPTLLQLSKTKSATRSLDKHTSDTCKNENFQDVGSQEADSSTSATIVRQEEKLSVSDDQKVEFQNFNRSSVGTAQLQGPSQVPPNKPDFPPNNQVERSLDELVSQMGRIEGICLRLEEKLLKPINSIEARLQRVEQQLEVLTNRPKNSGLPSCSRFYAPNFSCIASDSTSFCHSGSDYPHYEECESNKKDVHSDAQSIPADDMSDSGNATQFLPSLIVTAPEFSNCDDEEENDASNETLDSMVDKPRQAPTIDDALASALAGFVSSISIESDKNFQSVSVETHEVSIEKDGKVGKSASEKADSKIRTDGTESMDDSLSNALNISPLESEGNRIRSPNHENLDKTAGGDERCLHYEGGEKDKSCGSHVENNDDQSHHGMVGTDFCPKEIENEEDSTEVSNILVPDETDIQSQIFMNQTDIDSDTILEDGPARTNLTAPIEVTEKKSDKDILQNMFEFSCAASVVDFHIPVLDVKFVSQDICNGHMPLEDLLSGFLNSKSEPVVVGDTPYVSPSDEHGNLIVVEDEKSVGLAVDDHFSVDVDYCSLQEPLSMDNETMLGRDICSSHETFTASLI</sequence>
<proteinExistence type="predicted"/>
<feature type="compositionally biased region" description="Pro residues" evidence="1">
    <location>
        <begin position="346"/>
        <end position="355"/>
    </location>
</feature>
<dbReference type="PANTHER" id="PTHR37261">
    <property type="entry name" value="40S RIBOSOMAL PROTEIN S27"/>
    <property type="match status" value="1"/>
</dbReference>
<feature type="compositionally biased region" description="Polar residues" evidence="1">
    <location>
        <begin position="174"/>
        <end position="187"/>
    </location>
</feature>
<feature type="region of interest" description="Disordered" evidence="1">
    <location>
        <begin position="280"/>
        <end position="316"/>
    </location>
</feature>
<evidence type="ECO:0000313" key="3">
    <source>
        <dbReference type="RefSeq" id="XP_015881651.3"/>
    </source>
</evidence>
<dbReference type="Proteomes" id="UP001652623">
    <property type="component" value="Chromosome 2"/>
</dbReference>
<feature type="region of interest" description="Disordered" evidence="1">
    <location>
        <begin position="553"/>
        <end position="644"/>
    </location>
</feature>
<feature type="region of interest" description="Disordered" evidence="1">
    <location>
        <begin position="141"/>
        <end position="189"/>
    </location>
</feature>
<reference evidence="3" key="2">
    <citation type="submission" date="2025-08" db="UniProtKB">
        <authorList>
            <consortium name="RefSeq"/>
        </authorList>
    </citation>
    <scope>IDENTIFICATION</scope>
    <source>
        <tissue evidence="3">Seedling</tissue>
    </source>
</reference>